<dbReference type="EnsemblPlants" id="OPUNC09G15440.1">
    <property type="protein sequence ID" value="OPUNC09G15440.1"/>
    <property type="gene ID" value="OPUNC09G15440"/>
</dbReference>
<evidence type="ECO:0000313" key="2">
    <source>
        <dbReference type="Proteomes" id="UP000026962"/>
    </source>
</evidence>
<name>A0A0E0M3M6_ORYPU</name>
<dbReference type="HOGENOM" id="CLU_2458671_0_0_1"/>
<dbReference type="AlphaFoldDB" id="A0A0E0M3M6"/>
<dbReference type="Gramene" id="OPUNC09G15440.1">
    <property type="protein sequence ID" value="OPUNC09G15440.1"/>
    <property type="gene ID" value="OPUNC09G15440"/>
</dbReference>
<dbReference type="Proteomes" id="UP000026962">
    <property type="component" value="Chromosome 9"/>
</dbReference>
<reference evidence="1" key="2">
    <citation type="submission" date="2018-05" db="EMBL/GenBank/DDBJ databases">
        <title>OpunRS2 (Oryza punctata Reference Sequence Version 2).</title>
        <authorList>
            <person name="Zhang J."/>
            <person name="Kudrna D."/>
            <person name="Lee S."/>
            <person name="Talag J."/>
            <person name="Welchert J."/>
            <person name="Wing R.A."/>
        </authorList>
    </citation>
    <scope>NUCLEOTIDE SEQUENCE [LARGE SCALE GENOMIC DNA]</scope>
</reference>
<reference evidence="1" key="1">
    <citation type="submission" date="2015-04" db="UniProtKB">
        <authorList>
            <consortium name="EnsemblPlants"/>
        </authorList>
    </citation>
    <scope>IDENTIFICATION</scope>
</reference>
<keyword evidence="2" id="KW-1185">Reference proteome</keyword>
<sequence length="89" mass="9759">MLPVSVAPRRREAGLLIATRPRWWRRRRRVTALDVLWNAEAALAAATIVMIDAALGGRCMLHAACVIVEQWVGSEEDDDAGSTPFSSSL</sequence>
<protein>
    <submittedName>
        <fullName evidence="1">Uncharacterized protein</fullName>
    </submittedName>
</protein>
<proteinExistence type="predicted"/>
<evidence type="ECO:0000313" key="1">
    <source>
        <dbReference type="EnsemblPlants" id="OPUNC09G15440.1"/>
    </source>
</evidence>
<organism evidence="1">
    <name type="scientific">Oryza punctata</name>
    <name type="common">Red rice</name>
    <dbReference type="NCBI Taxonomy" id="4537"/>
    <lineage>
        <taxon>Eukaryota</taxon>
        <taxon>Viridiplantae</taxon>
        <taxon>Streptophyta</taxon>
        <taxon>Embryophyta</taxon>
        <taxon>Tracheophyta</taxon>
        <taxon>Spermatophyta</taxon>
        <taxon>Magnoliopsida</taxon>
        <taxon>Liliopsida</taxon>
        <taxon>Poales</taxon>
        <taxon>Poaceae</taxon>
        <taxon>BOP clade</taxon>
        <taxon>Oryzoideae</taxon>
        <taxon>Oryzeae</taxon>
        <taxon>Oryzinae</taxon>
        <taxon>Oryza</taxon>
    </lineage>
</organism>
<accession>A0A0E0M3M6</accession>